<reference evidence="9 10" key="1">
    <citation type="submission" date="2016-10" db="EMBL/GenBank/DDBJ databases">
        <authorList>
            <person name="de Groot N.N."/>
        </authorList>
    </citation>
    <scope>NUCLEOTIDE SEQUENCE [LARGE SCALE GENOMIC DNA]</scope>
    <source>
        <strain evidence="9 10">DSM 43067</strain>
    </source>
</reference>
<dbReference type="GeneID" id="99650344"/>
<accession>A0A1I5VYY2</accession>
<evidence type="ECO:0000313" key="9">
    <source>
        <dbReference type="EMBL" id="SFQ12734.1"/>
    </source>
</evidence>
<evidence type="ECO:0000256" key="4">
    <source>
        <dbReference type="ARBA" id="ARBA00022989"/>
    </source>
</evidence>
<feature type="transmembrane region" description="Helical" evidence="7">
    <location>
        <begin position="434"/>
        <end position="454"/>
    </location>
</feature>
<evidence type="ECO:0000313" key="10">
    <source>
        <dbReference type="Proteomes" id="UP000183413"/>
    </source>
</evidence>
<gene>
    <name evidence="9" type="ORF">SAMN04489713_122114</name>
</gene>
<evidence type="ECO:0000256" key="7">
    <source>
        <dbReference type="SAM" id="Phobius"/>
    </source>
</evidence>
<dbReference type="AlphaFoldDB" id="A0A1I5VYY2"/>
<keyword evidence="10" id="KW-1185">Reference proteome</keyword>
<feature type="transmembrane region" description="Helical" evidence="7">
    <location>
        <begin position="799"/>
        <end position="818"/>
    </location>
</feature>
<feature type="transmembrane region" description="Helical" evidence="7">
    <location>
        <begin position="713"/>
        <end position="737"/>
    </location>
</feature>
<dbReference type="PANTHER" id="PTHR30572:SF4">
    <property type="entry name" value="ABC TRANSPORTER PERMEASE YTRF"/>
    <property type="match status" value="1"/>
</dbReference>
<dbReference type="PANTHER" id="PTHR30572">
    <property type="entry name" value="MEMBRANE COMPONENT OF TRANSPORTER-RELATED"/>
    <property type="match status" value="1"/>
</dbReference>
<keyword evidence="3 7" id="KW-0812">Transmembrane</keyword>
<comment type="similarity">
    <text evidence="6">Belongs to the ABC-4 integral membrane protein family.</text>
</comment>
<evidence type="ECO:0000256" key="3">
    <source>
        <dbReference type="ARBA" id="ARBA00022692"/>
    </source>
</evidence>
<dbReference type="InterPro" id="IPR050250">
    <property type="entry name" value="Macrolide_Exporter_MacB"/>
</dbReference>
<evidence type="ECO:0000256" key="1">
    <source>
        <dbReference type="ARBA" id="ARBA00004651"/>
    </source>
</evidence>
<evidence type="ECO:0000256" key="6">
    <source>
        <dbReference type="ARBA" id="ARBA00038076"/>
    </source>
</evidence>
<proteinExistence type="inferred from homology"/>
<keyword evidence="5 7" id="KW-0472">Membrane</keyword>
<feature type="domain" description="ABC3 transporter permease C-terminal" evidence="8">
    <location>
        <begin position="269"/>
        <end position="390"/>
    </location>
</feature>
<dbReference type="InterPro" id="IPR003838">
    <property type="entry name" value="ABC3_permease_C"/>
</dbReference>
<feature type="transmembrane region" description="Helical" evidence="7">
    <location>
        <begin position="766"/>
        <end position="787"/>
    </location>
</feature>
<name>A0A1I5VYY2_9ACTN</name>
<evidence type="ECO:0000256" key="5">
    <source>
        <dbReference type="ARBA" id="ARBA00023136"/>
    </source>
</evidence>
<feature type="transmembrane region" description="Helical" evidence="7">
    <location>
        <begin position="358"/>
        <end position="379"/>
    </location>
</feature>
<dbReference type="eggNOG" id="COG3127">
    <property type="taxonomic scope" value="Bacteria"/>
</dbReference>
<evidence type="ECO:0000256" key="2">
    <source>
        <dbReference type="ARBA" id="ARBA00022475"/>
    </source>
</evidence>
<keyword evidence="4 7" id="KW-1133">Transmembrane helix</keyword>
<feature type="domain" description="ABC3 transporter permease C-terminal" evidence="8">
    <location>
        <begin position="717"/>
        <end position="827"/>
    </location>
</feature>
<feature type="transmembrane region" description="Helical" evidence="7">
    <location>
        <begin position="487"/>
        <end position="508"/>
    </location>
</feature>
<organism evidence="9 10">
    <name type="scientific">Actinomadura madurae</name>
    <dbReference type="NCBI Taxonomy" id="1993"/>
    <lineage>
        <taxon>Bacteria</taxon>
        <taxon>Bacillati</taxon>
        <taxon>Actinomycetota</taxon>
        <taxon>Actinomycetes</taxon>
        <taxon>Streptosporangiales</taxon>
        <taxon>Thermomonosporaceae</taxon>
        <taxon>Actinomadura</taxon>
    </lineage>
</organism>
<sequence>MIGLVFKELWGRKRRMAGSLIAVFLGVTFLSGTLVLGDTLAASIDGYVSSAYGKTDVTVRNATRVSDAPWGARGQIDASVLDRVRKVDGVANAEPTIEGSGQLLAKDGTTIQSRGPRTAGNWMTDPKLNPYRLAEGRAPRAPNEVVINKMFADEGDLTIGDRTAVLTPEKVPVTVVGISMFGDEEAFGETSFTAFSLEGARRHVAKGTDRITGVAVRARDGVSQDELASRIRPVVPAGAEAVTTETAVEEGMSLVESGFLQVFRVVLASFGGVALLVAAFSIHNTFAITVAQRTRESALLRALGAGRRQVLTIVGFEALVIGGAATLAGLAGGIGFAALLRQLFTQFRIGIEMEGLTVAATSVMIAVPVGLLVTLVAALGPALKASRTPPLAALREVAAETSRPSETRVIVGGVFAAVAIGTVVFGAVTEQTAMAVAGAVVTAVSMVVLGPVAARPVAALLGGPAARLRGVPGTLARDNASRSPARTAGAATALMIGVGVVTLMTVFIGSLRASLEDGVAGSFKGPIVVDSGGNETGGFSTSLVQDAAKLPQVSDVAGLGTGSMRVAGEPSMVSVADPSSLRRVLDLDVTEGGLGDAGTFAVSKKAADDNGWRVGTAVGVTFADGASQKLTVGAVYNNTDLTGDYLVPRTAWNAHTRQPLDTRAFVELKPGASVASARQALAAVAEPYGAPDIESRDEFVAAQTEDMAGFITVVYGMLILAIVIALLGIANTLSLAVHERTRELGLLRAVGGTRPQIRSMVRWESVIVALFGTGGGLGLGVFLGWGLGTALGNPFAPPAVQLAVIAVVGAIAGALAAIRPARRAARSAILSAISAP</sequence>
<feature type="transmembrane region" description="Helical" evidence="7">
    <location>
        <begin position="409"/>
        <end position="428"/>
    </location>
</feature>
<feature type="transmembrane region" description="Helical" evidence="7">
    <location>
        <begin position="262"/>
        <end position="289"/>
    </location>
</feature>
<dbReference type="STRING" id="1993.SAMN04489713_122114"/>
<dbReference type="GO" id="GO:0005886">
    <property type="term" value="C:plasma membrane"/>
    <property type="evidence" value="ECO:0007669"/>
    <property type="project" value="UniProtKB-SubCell"/>
</dbReference>
<dbReference type="Proteomes" id="UP000183413">
    <property type="component" value="Unassembled WGS sequence"/>
</dbReference>
<dbReference type="RefSeq" id="WP_075024372.1">
    <property type="nucleotide sequence ID" value="NZ_CP083237.1"/>
</dbReference>
<feature type="transmembrane region" description="Helical" evidence="7">
    <location>
        <begin position="310"/>
        <end position="338"/>
    </location>
</feature>
<dbReference type="EMBL" id="FOVH01000022">
    <property type="protein sequence ID" value="SFQ12734.1"/>
    <property type="molecule type" value="Genomic_DNA"/>
</dbReference>
<evidence type="ECO:0000259" key="8">
    <source>
        <dbReference type="Pfam" id="PF02687"/>
    </source>
</evidence>
<comment type="subcellular location">
    <subcellularLocation>
        <location evidence="1">Cell membrane</location>
        <topology evidence="1">Multi-pass membrane protein</topology>
    </subcellularLocation>
</comment>
<protein>
    <submittedName>
        <fullName evidence="9">Putative ABC transport system permease protein</fullName>
    </submittedName>
</protein>
<dbReference type="Pfam" id="PF02687">
    <property type="entry name" value="FtsX"/>
    <property type="match status" value="2"/>
</dbReference>
<dbReference type="InParanoid" id="A0A1I5VYY2"/>
<keyword evidence="2" id="KW-1003">Cell membrane</keyword>
<dbReference type="GO" id="GO:0022857">
    <property type="term" value="F:transmembrane transporter activity"/>
    <property type="evidence" value="ECO:0007669"/>
    <property type="project" value="TreeGrafter"/>
</dbReference>